<sequence>MRKGEIEFASQIRPVGASPRPSDSPEVLETKEAGVWCVNWKGLR</sequence>
<keyword evidence="2" id="KW-1185">Reference proteome</keyword>
<dbReference type="AlphaFoldDB" id="A0A0K0Y926"/>
<protein>
    <submittedName>
        <fullName evidence="1">Uncharacterized protein</fullName>
    </submittedName>
</protein>
<reference evidence="1 2" key="1">
    <citation type="journal article" date="2015" name="Genome Announc.">
        <title>Closed Genome Sequence of Octadecabacter temperatus SB1, the First Mesophilic Species of the Genus Octadecabacter.</title>
        <authorList>
            <person name="Voget S."/>
            <person name="Billerbeck S."/>
            <person name="Simon M."/>
            <person name="Daniel R."/>
        </authorList>
    </citation>
    <scope>NUCLEOTIDE SEQUENCE [LARGE SCALE GENOMIC DNA]</scope>
    <source>
        <strain evidence="1 2">SB1</strain>
    </source>
</reference>
<dbReference type="KEGG" id="otm:OSB_29450"/>
<organism evidence="1 2">
    <name type="scientific">Octadecabacter temperatus</name>
    <dbReference type="NCBI Taxonomy" id="1458307"/>
    <lineage>
        <taxon>Bacteria</taxon>
        <taxon>Pseudomonadati</taxon>
        <taxon>Pseudomonadota</taxon>
        <taxon>Alphaproteobacteria</taxon>
        <taxon>Rhodobacterales</taxon>
        <taxon>Roseobacteraceae</taxon>
        <taxon>Octadecabacter</taxon>
    </lineage>
</organism>
<name>A0A0K0Y926_9RHOB</name>
<gene>
    <name evidence="1" type="ORF">OSB_29450</name>
</gene>
<proteinExistence type="predicted"/>
<dbReference type="EMBL" id="CP012160">
    <property type="protein sequence ID" value="AKS47468.1"/>
    <property type="molecule type" value="Genomic_DNA"/>
</dbReference>
<accession>A0A0K0Y926</accession>
<dbReference type="Proteomes" id="UP000067444">
    <property type="component" value="Chromosome"/>
</dbReference>
<evidence type="ECO:0000313" key="2">
    <source>
        <dbReference type="Proteomes" id="UP000067444"/>
    </source>
</evidence>
<evidence type="ECO:0000313" key="1">
    <source>
        <dbReference type="EMBL" id="AKS47468.1"/>
    </source>
</evidence>